<dbReference type="PANTHER" id="PTHR18964">
    <property type="entry name" value="ROK (REPRESSOR, ORF, KINASE) FAMILY"/>
    <property type="match status" value="1"/>
</dbReference>
<evidence type="ECO:0000256" key="2">
    <source>
        <dbReference type="ARBA" id="ARBA00006479"/>
    </source>
</evidence>
<comment type="caution">
    <text evidence="4">The sequence shown here is derived from an EMBL/GenBank/DDBJ whole genome shotgun (WGS) entry which is preliminary data.</text>
</comment>
<dbReference type="InterPro" id="IPR043129">
    <property type="entry name" value="ATPase_NBD"/>
</dbReference>
<dbReference type="RefSeq" id="WP_213111365.1">
    <property type="nucleotide sequence ID" value="NZ_JAGYPJ010000001.1"/>
</dbReference>
<proteinExistence type="inferred from homology"/>
<dbReference type="GO" id="GO:0042732">
    <property type="term" value="P:D-xylose metabolic process"/>
    <property type="evidence" value="ECO:0007669"/>
    <property type="project" value="UniProtKB-KW"/>
</dbReference>
<keyword evidence="3" id="KW-0119">Carbohydrate metabolism</keyword>
<comment type="function">
    <text evidence="1">Transcriptional repressor of xylose-utilizing enzymes.</text>
</comment>
<protein>
    <submittedName>
        <fullName evidence="4">ROK family transcriptional regulator</fullName>
    </submittedName>
</protein>
<dbReference type="EMBL" id="JAGYPJ010000001">
    <property type="protein sequence ID" value="MBS4200830.1"/>
    <property type="molecule type" value="Genomic_DNA"/>
</dbReference>
<dbReference type="PANTHER" id="PTHR18964:SF149">
    <property type="entry name" value="BIFUNCTIONAL UDP-N-ACETYLGLUCOSAMINE 2-EPIMERASE_N-ACETYLMANNOSAMINE KINASE"/>
    <property type="match status" value="1"/>
</dbReference>
<accession>A0A942TNI6</accession>
<keyword evidence="3" id="KW-0859">Xylose metabolism</keyword>
<evidence type="ECO:0000256" key="3">
    <source>
        <dbReference type="ARBA" id="ARBA00022629"/>
    </source>
</evidence>
<evidence type="ECO:0000313" key="5">
    <source>
        <dbReference type="Proteomes" id="UP000682713"/>
    </source>
</evidence>
<dbReference type="InterPro" id="IPR036390">
    <property type="entry name" value="WH_DNA-bd_sf"/>
</dbReference>
<dbReference type="Gene3D" id="1.10.10.10">
    <property type="entry name" value="Winged helix-like DNA-binding domain superfamily/Winged helix DNA-binding domain"/>
    <property type="match status" value="1"/>
</dbReference>
<dbReference type="Pfam" id="PF00480">
    <property type="entry name" value="ROK"/>
    <property type="match status" value="2"/>
</dbReference>
<dbReference type="SUPFAM" id="SSF46785">
    <property type="entry name" value="Winged helix' DNA-binding domain"/>
    <property type="match status" value="1"/>
</dbReference>
<comment type="similarity">
    <text evidence="2">Belongs to the ROK (NagC/XylR) family.</text>
</comment>
<keyword evidence="5" id="KW-1185">Reference proteome</keyword>
<evidence type="ECO:0000313" key="4">
    <source>
        <dbReference type="EMBL" id="MBS4200830.1"/>
    </source>
</evidence>
<evidence type="ECO:0000256" key="1">
    <source>
        <dbReference type="ARBA" id="ARBA00002486"/>
    </source>
</evidence>
<dbReference type="CDD" id="cd23763">
    <property type="entry name" value="ASKHA_ATPase_ROK"/>
    <property type="match status" value="1"/>
</dbReference>
<organism evidence="4 5">
    <name type="scientific">Lederbergia citrisecunda</name>
    <dbReference type="NCBI Taxonomy" id="2833583"/>
    <lineage>
        <taxon>Bacteria</taxon>
        <taxon>Bacillati</taxon>
        <taxon>Bacillota</taxon>
        <taxon>Bacilli</taxon>
        <taxon>Bacillales</taxon>
        <taxon>Bacillaceae</taxon>
        <taxon>Lederbergia</taxon>
    </lineage>
</organism>
<dbReference type="InterPro" id="IPR036388">
    <property type="entry name" value="WH-like_DNA-bd_sf"/>
</dbReference>
<dbReference type="InterPro" id="IPR000600">
    <property type="entry name" value="ROK"/>
</dbReference>
<name>A0A942TNI6_9BACI</name>
<dbReference type="Pfam" id="PF13412">
    <property type="entry name" value="HTH_24"/>
    <property type="match status" value="1"/>
</dbReference>
<dbReference type="SUPFAM" id="SSF53067">
    <property type="entry name" value="Actin-like ATPase domain"/>
    <property type="match status" value="1"/>
</dbReference>
<dbReference type="AlphaFoldDB" id="A0A942TNI6"/>
<reference evidence="4 5" key="1">
    <citation type="submission" date="2021-05" db="EMBL/GenBank/DDBJ databases">
        <title>Novel Bacillus species.</title>
        <authorList>
            <person name="Liu G."/>
        </authorList>
    </citation>
    <scope>NUCLEOTIDE SEQUENCE [LARGE SCALE GENOMIC DNA]</scope>
    <source>
        <strain evidence="4 5">FJAT-49732</strain>
    </source>
</reference>
<dbReference type="Gene3D" id="3.30.420.40">
    <property type="match status" value="3"/>
</dbReference>
<gene>
    <name evidence="4" type="ORF">KHA93_14435</name>
</gene>
<dbReference type="Proteomes" id="UP000682713">
    <property type="component" value="Unassembled WGS sequence"/>
</dbReference>
<sequence length="374" mass="42146">MKIRGNQQMLREINKSLLLNLIYLHAPISRVELARRTKLSPTTVSVLVEEIIKEGLIHETGTTGSGVGRKMTMLEINAENGYVIGIDLSRESSLFILLNLRGEVIRAEKMDCFIGEQSLRENLPIAIERFINKQNINHELIKWIGIAVPGIIDEEQKTIIGSKYLQVRNFPLQTYLSEAYPIPIHIVNDIEAAGFAERFSGAAKGKSTIVYILIDYGIGAGFVINNQIYRGATSQAGKIGDFYSYGIDTLYERLKSEYHEEFFEADKEVVIQKFIGLALEGIHPYEQDLNKMIHEIAKYCGNVIQFLNPEQLILSGWIASNEKLAQRLTELIHTYEDTPENPTPVNTSHWKSDGPAIGAATIGLHQMFRTKIVR</sequence>